<dbReference type="AlphaFoldDB" id="A0A1Z9YUJ3"/>
<evidence type="ECO:0000313" key="7">
    <source>
        <dbReference type="EMBL" id="OUY05871.1"/>
    </source>
</evidence>
<keyword evidence="8" id="KW-1185">Reference proteome</keyword>
<comment type="subcellular location">
    <subcellularLocation>
        <location evidence="1">Target cell</location>
        <location evidence="1">Target cell cytoplasm</location>
    </subcellularLocation>
</comment>
<evidence type="ECO:0000256" key="4">
    <source>
        <dbReference type="ARBA" id="ARBA00023026"/>
    </source>
</evidence>
<evidence type="ECO:0000256" key="2">
    <source>
        <dbReference type="ARBA" id="ARBA00022656"/>
    </source>
</evidence>
<evidence type="ECO:0000259" key="5">
    <source>
        <dbReference type="Pfam" id="PF04829"/>
    </source>
</evidence>
<organism evidence="7 8">
    <name type="scientific">Acinetobacter populi</name>
    <dbReference type="NCBI Taxonomy" id="1582270"/>
    <lineage>
        <taxon>Bacteria</taxon>
        <taxon>Pseudomonadati</taxon>
        <taxon>Pseudomonadota</taxon>
        <taxon>Gammaproteobacteria</taxon>
        <taxon>Moraxellales</taxon>
        <taxon>Moraxellaceae</taxon>
        <taxon>Acinetobacter</taxon>
    </lineage>
</organism>
<dbReference type="Pfam" id="PF14021">
    <property type="entry name" value="TNT"/>
    <property type="match status" value="1"/>
</dbReference>
<feature type="domain" description="VENN motif-containing" evidence="5">
    <location>
        <begin position="97"/>
        <end position="144"/>
    </location>
</feature>
<evidence type="ECO:0000259" key="6">
    <source>
        <dbReference type="Pfam" id="PF14021"/>
    </source>
</evidence>
<dbReference type="Proteomes" id="UP000196536">
    <property type="component" value="Unassembled WGS sequence"/>
</dbReference>
<gene>
    <name evidence="7" type="ORF">CAP51_14200</name>
</gene>
<dbReference type="InterPro" id="IPR025331">
    <property type="entry name" value="TNT"/>
</dbReference>
<keyword evidence="3" id="KW-1266">Target cell cytoplasm</keyword>
<accession>A0A1Z9YUJ3</accession>
<keyword evidence="4" id="KW-0843">Virulence</keyword>
<comment type="caution">
    <text evidence="7">The sequence shown here is derived from an EMBL/GenBank/DDBJ whole genome shotgun (WGS) entry which is preliminary data.</text>
</comment>
<dbReference type="InterPro" id="IPR006914">
    <property type="entry name" value="VENN_dom"/>
</dbReference>
<reference evidence="7 8" key="1">
    <citation type="submission" date="2017-05" db="EMBL/GenBank/DDBJ databases">
        <title>Acinetobacter populi ANC 5415 (= PBJ7), whole genome shotgun sequencing project.</title>
        <authorList>
            <person name="Nemec A."/>
            <person name="Radolfova-Krizova L."/>
        </authorList>
    </citation>
    <scope>NUCLEOTIDE SEQUENCE [LARGE SCALE GENOMIC DNA]</scope>
    <source>
        <strain evidence="7 8">PBJ7</strain>
    </source>
</reference>
<dbReference type="PANTHER" id="PTHR42059:SF1">
    <property type="entry name" value="TNT DOMAIN-CONTAINING PROTEIN"/>
    <property type="match status" value="1"/>
</dbReference>
<dbReference type="InterPro" id="IPR053024">
    <property type="entry name" value="Fungal_surface_NADase"/>
</dbReference>
<keyword evidence="2" id="KW-0800">Toxin</keyword>
<dbReference type="PANTHER" id="PTHR42059">
    <property type="entry name" value="TNT DOMAIN-CONTAINING PROTEIN"/>
    <property type="match status" value="1"/>
</dbReference>
<evidence type="ECO:0000256" key="3">
    <source>
        <dbReference type="ARBA" id="ARBA00022913"/>
    </source>
</evidence>
<dbReference type="GO" id="GO:0050135">
    <property type="term" value="F:NADP+ nucleosidase activity"/>
    <property type="evidence" value="ECO:0007669"/>
    <property type="project" value="InterPro"/>
</dbReference>
<feature type="domain" description="TNT" evidence="6">
    <location>
        <begin position="302"/>
        <end position="384"/>
    </location>
</feature>
<evidence type="ECO:0000256" key="1">
    <source>
        <dbReference type="ARBA" id="ARBA00004219"/>
    </source>
</evidence>
<dbReference type="EMBL" id="NEXX01000006">
    <property type="protein sequence ID" value="OUY05871.1"/>
    <property type="molecule type" value="Genomic_DNA"/>
</dbReference>
<evidence type="ECO:0000313" key="8">
    <source>
        <dbReference type="Proteomes" id="UP000196536"/>
    </source>
</evidence>
<protein>
    <submittedName>
        <fullName evidence="7">Uncharacterized protein</fullName>
    </submittedName>
</protein>
<name>A0A1Z9YUJ3_9GAMM</name>
<dbReference type="Pfam" id="PF04829">
    <property type="entry name" value="PT-VENN"/>
    <property type="match status" value="1"/>
</dbReference>
<dbReference type="GO" id="GO:0090729">
    <property type="term" value="F:toxin activity"/>
    <property type="evidence" value="ECO:0007669"/>
    <property type="project" value="UniProtKB-KW"/>
</dbReference>
<sequence length="392" mass="41197">MGIFRDFTVSVGLSAPTASGLGIAAATLSPSVSYEIGQYFKGNDAEGSAAHILAHTVLGAAVAAAGGNDALTAGLVAGGSEAAAPKLAQYLYGKDAQDLTADEKSTISAIVGLAGSAVGASTGDVASTVQAGQVAQNAVENNEMSLPFPLDPKLGQGYESIARYAQENGLSDEDTQKLIEDFNRRSGLSDQGNEYVQGLAFGSIEMAASAIVPEIAIKKLEPIAVIAKESGIWNKVTDTVKGWFGRGDDKLAETIKNNIEVSQAVREASNFQKFSTKEGKLQEELGIWPPNSGGYATKPAETLQPGTIVDRYGYPGGSYVSPVGTPFEQRALPSSSLNKPYSQYEVIQPINPVSESKILPWFGQPGQGTQYKLPKSVSELLDSKNPYLKEKP</sequence>
<proteinExistence type="predicted"/>